<protein>
    <submittedName>
        <fullName evidence="2">Uncharacterized protein</fullName>
    </submittedName>
</protein>
<gene>
    <name evidence="2" type="ORF">K814_0114985</name>
</gene>
<evidence type="ECO:0000256" key="1">
    <source>
        <dbReference type="SAM" id="MobiDB-lite"/>
    </source>
</evidence>
<evidence type="ECO:0000313" key="2">
    <source>
        <dbReference type="EMBL" id="KGE67120.1"/>
    </source>
</evidence>
<dbReference type="AlphaFoldDB" id="A0A0A1YYJ5"/>
<proteinExistence type="predicted"/>
<name>A0A0A1YYJ5_PSEFL</name>
<feature type="region of interest" description="Disordered" evidence="1">
    <location>
        <begin position="1"/>
        <end position="68"/>
    </location>
</feature>
<comment type="caution">
    <text evidence="2">The sequence shown here is derived from an EMBL/GenBank/DDBJ whole genome shotgun (WGS) entry which is preliminary data.</text>
</comment>
<accession>A0A0A1YYJ5</accession>
<sequence>MLSAINHSLGNFQYPPLQQDDAEPQRRKRSIDATHTQQSVADPESAAGNDRRRKTGGGLDSLGRGNLL</sequence>
<organism evidence="2 3">
    <name type="scientific">Pseudomonas fluorescens LMG 5329</name>
    <dbReference type="NCBI Taxonomy" id="1324332"/>
    <lineage>
        <taxon>Bacteria</taxon>
        <taxon>Pseudomonadati</taxon>
        <taxon>Pseudomonadota</taxon>
        <taxon>Gammaproteobacteria</taxon>
        <taxon>Pseudomonadales</taxon>
        <taxon>Pseudomonadaceae</taxon>
        <taxon>Pseudomonas</taxon>
    </lineage>
</organism>
<evidence type="ECO:0000313" key="3">
    <source>
        <dbReference type="Proteomes" id="UP000030060"/>
    </source>
</evidence>
<dbReference type="EMBL" id="ASGY01000103">
    <property type="protein sequence ID" value="KGE67120.1"/>
    <property type="molecule type" value="Genomic_DNA"/>
</dbReference>
<feature type="compositionally biased region" description="Polar residues" evidence="1">
    <location>
        <begin position="1"/>
        <end position="11"/>
    </location>
</feature>
<dbReference type="Proteomes" id="UP000030060">
    <property type="component" value="Unassembled WGS sequence"/>
</dbReference>
<reference evidence="2 3" key="1">
    <citation type="journal article" date="2013" name="Genome Announc.">
        <title>Draft Genome Sequence of Pseudomonas fluorescens LMG 5329, a White Line-Inducing Principle-Producing Bioindicator for the Mushroom Pathogen Pseudomonas tolaasii.</title>
        <authorList>
            <person name="Ghequire M.G."/>
            <person name="Rokni-Zadeh H."/>
            <person name="Zarrineh P."/>
            <person name="De Mot R."/>
        </authorList>
    </citation>
    <scope>NUCLEOTIDE SEQUENCE [LARGE SCALE GENOMIC DNA]</scope>
    <source>
        <strain evidence="2 3">LMG 5329</strain>
    </source>
</reference>